<dbReference type="EMBL" id="VYGV01000015">
    <property type="protein sequence ID" value="NWF46646.1"/>
    <property type="molecule type" value="Genomic_DNA"/>
</dbReference>
<dbReference type="InterPro" id="IPR001584">
    <property type="entry name" value="Integrase_cat-core"/>
</dbReference>
<evidence type="ECO:0000256" key="5">
    <source>
        <dbReference type="ARBA" id="ARBA00023172"/>
    </source>
</evidence>
<dbReference type="InterPro" id="IPR051917">
    <property type="entry name" value="Transposase-Integrase"/>
</dbReference>
<evidence type="ECO:0000256" key="1">
    <source>
        <dbReference type="ARBA" id="ARBA00002190"/>
    </source>
</evidence>
<dbReference type="GO" id="GO:0015074">
    <property type="term" value="P:DNA integration"/>
    <property type="evidence" value="ECO:0007669"/>
    <property type="project" value="InterPro"/>
</dbReference>
<dbReference type="InterPro" id="IPR001598">
    <property type="entry name" value="Transposase_IS30_CS"/>
</dbReference>
<dbReference type="NCBIfam" id="NF033563">
    <property type="entry name" value="transpos_IS30"/>
    <property type="match status" value="1"/>
</dbReference>
<dbReference type="Proteomes" id="UP000545507">
    <property type="component" value="Unassembled WGS sequence"/>
</dbReference>
<evidence type="ECO:0000256" key="4">
    <source>
        <dbReference type="ARBA" id="ARBA00023125"/>
    </source>
</evidence>
<evidence type="ECO:0000256" key="2">
    <source>
        <dbReference type="ARBA" id="ARBA00006363"/>
    </source>
</evidence>
<name>A0A7Y8GY39_9BURK</name>
<dbReference type="InterPro" id="IPR053392">
    <property type="entry name" value="Transposase_IS30-like"/>
</dbReference>
<evidence type="ECO:0000256" key="3">
    <source>
        <dbReference type="ARBA" id="ARBA00022578"/>
    </source>
</evidence>
<dbReference type="InterPro" id="IPR036397">
    <property type="entry name" value="RNaseH_sf"/>
</dbReference>
<feature type="domain" description="Integrase catalytic" evidence="6">
    <location>
        <begin position="230"/>
        <end position="382"/>
    </location>
</feature>
<dbReference type="PANTHER" id="PTHR10948">
    <property type="entry name" value="TRANSPOSASE"/>
    <property type="match status" value="1"/>
</dbReference>
<dbReference type="GO" id="GO:0005829">
    <property type="term" value="C:cytosol"/>
    <property type="evidence" value="ECO:0007669"/>
    <property type="project" value="TreeGrafter"/>
</dbReference>
<keyword evidence="5" id="KW-0233">DNA recombination</keyword>
<evidence type="ECO:0000313" key="7">
    <source>
        <dbReference type="EMBL" id="NWF46646.1"/>
    </source>
</evidence>
<keyword evidence="3" id="KW-0815">Transposition</keyword>
<dbReference type="PROSITE" id="PS01043">
    <property type="entry name" value="TRANSPOSASE_IS30"/>
    <property type="match status" value="1"/>
</dbReference>
<keyword evidence="8" id="KW-1185">Reference proteome</keyword>
<dbReference type="GO" id="GO:0003677">
    <property type="term" value="F:DNA binding"/>
    <property type="evidence" value="ECO:0007669"/>
    <property type="project" value="UniProtKB-KW"/>
</dbReference>
<dbReference type="PROSITE" id="PS50994">
    <property type="entry name" value="INTEGRASE"/>
    <property type="match status" value="1"/>
</dbReference>
<dbReference type="InterPro" id="IPR012337">
    <property type="entry name" value="RNaseH-like_sf"/>
</dbReference>
<comment type="caution">
    <text evidence="7">The sequence shown here is derived from an EMBL/GenBank/DDBJ whole genome shotgun (WGS) entry which is preliminary data.</text>
</comment>
<dbReference type="RefSeq" id="WP_177136552.1">
    <property type="nucleotide sequence ID" value="NZ_VYGV01000015.1"/>
</dbReference>
<dbReference type="PANTHER" id="PTHR10948:SF23">
    <property type="entry name" value="TRANSPOSASE INSI FOR INSERTION SEQUENCE ELEMENT IS30A-RELATED"/>
    <property type="match status" value="1"/>
</dbReference>
<sequence length="386" mass="44077">MKYRTRIYYTDAQKAVMWDRWKQGWTLHQIAQLFNRAHTSVQGILSRTGGFRPPARSRSSIALTLAEREDISRSLVNGESIRSIAGRLGRAPSTISREVSRNGGRSHYRAAVADSATWDRALRPKSCKLMLNRALARVVANKLRLRWSPEQIAGWLKHTYPSDETFHVSHETIYRCLFIQARGALKKELLEHLRRTRGMRRSRHHTQKTPTHGQICDVVSISDRPACVEDRAVPGHWEGDLLFGSGNSQIATLVERQTRYVMLVKVDGKDTETVVNALIKNARKLPQELYKSLTWDRGKEMASHTRVTMATNIQVFFCDPRSPWQRGSNENTNGLLRQYMPKGIDISGYSQLQLNAIARQLNERPRKTLGFQTPAEMFSESVALTR</sequence>
<evidence type="ECO:0000259" key="6">
    <source>
        <dbReference type="PROSITE" id="PS50994"/>
    </source>
</evidence>
<comment type="similarity">
    <text evidence="2">Belongs to the transposase IS30 family.</text>
</comment>
<dbReference type="AlphaFoldDB" id="A0A7Y8GY39"/>
<reference evidence="7 8" key="1">
    <citation type="submission" date="2019-09" db="EMBL/GenBank/DDBJ databases">
        <title>Hydrogenophaga aromatica sp. nov., isolated from a para-xylene-degrading enrichment culture.</title>
        <authorList>
            <person name="Tancsics A."/>
            <person name="Banerjee S."/>
        </authorList>
    </citation>
    <scope>NUCLEOTIDE SEQUENCE [LARGE SCALE GENOMIC DNA]</scope>
    <source>
        <strain evidence="7 8">D2P1</strain>
    </source>
</reference>
<keyword evidence="4" id="KW-0238">DNA-binding</keyword>
<dbReference type="Pfam" id="PF13936">
    <property type="entry name" value="HTH_38"/>
    <property type="match status" value="1"/>
</dbReference>
<gene>
    <name evidence="7" type="ORF">F3K02_15515</name>
</gene>
<evidence type="ECO:0000313" key="8">
    <source>
        <dbReference type="Proteomes" id="UP000545507"/>
    </source>
</evidence>
<dbReference type="Pfam" id="PF00665">
    <property type="entry name" value="rve"/>
    <property type="match status" value="1"/>
</dbReference>
<comment type="function">
    <text evidence="1">Required for the transposition of the insertion element.</text>
</comment>
<accession>A0A7Y8GY39</accession>
<dbReference type="SUPFAM" id="SSF53098">
    <property type="entry name" value="Ribonuclease H-like"/>
    <property type="match status" value="1"/>
</dbReference>
<protein>
    <submittedName>
        <fullName evidence="7">IS30 family transposase</fullName>
    </submittedName>
</protein>
<dbReference type="Gene3D" id="3.30.420.10">
    <property type="entry name" value="Ribonuclease H-like superfamily/Ribonuclease H"/>
    <property type="match status" value="1"/>
</dbReference>
<dbReference type="GO" id="GO:0006313">
    <property type="term" value="P:DNA transposition"/>
    <property type="evidence" value="ECO:0007669"/>
    <property type="project" value="InterPro"/>
</dbReference>
<dbReference type="GO" id="GO:0004803">
    <property type="term" value="F:transposase activity"/>
    <property type="evidence" value="ECO:0007669"/>
    <property type="project" value="InterPro"/>
</dbReference>
<organism evidence="7 8">
    <name type="scientific">Hydrogenophaga aromaticivorans</name>
    <dbReference type="NCBI Taxonomy" id="2610898"/>
    <lineage>
        <taxon>Bacteria</taxon>
        <taxon>Pseudomonadati</taxon>
        <taxon>Pseudomonadota</taxon>
        <taxon>Betaproteobacteria</taxon>
        <taxon>Burkholderiales</taxon>
        <taxon>Comamonadaceae</taxon>
        <taxon>Hydrogenophaga</taxon>
    </lineage>
</organism>
<proteinExistence type="inferred from homology"/>
<dbReference type="InterPro" id="IPR025246">
    <property type="entry name" value="IS30-like_HTH"/>
</dbReference>